<evidence type="ECO:0000313" key="3">
    <source>
        <dbReference type="Proteomes" id="UP000009326"/>
    </source>
</evidence>
<gene>
    <name evidence="1" type="ORF">BN52_07940</name>
    <name evidence="2" type="ORF">FC38_GL000804</name>
</gene>
<dbReference type="EMBL" id="CAKC01000024">
    <property type="protein sequence ID" value="CCI86516.1"/>
    <property type="molecule type" value="Genomic_DNA"/>
</dbReference>
<name>I7LCI6_9LACO</name>
<dbReference type="OrthoDB" id="9789813at2"/>
<dbReference type="InterPro" id="IPR058532">
    <property type="entry name" value="YjbR/MT2646/Rv2570-like"/>
</dbReference>
<dbReference type="InterPro" id="IPR038056">
    <property type="entry name" value="YjbR-like_sf"/>
</dbReference>
<dbReference type="PATRIC" id="fig|1423751.3.peg.831"/>
<dbReference type="AlphaFoldDB" id="I7LCI6"/>
<organism evidence="1 3">
    <name type="scientific">Lactobacillus gigeriorum DSM 23908 = CRBIP 24.85</name>
    <dbReference type="NCBI Taxonomy" id="1423751"/>
    <lineage>
        <taxon>Bacteria</taxon>
        <taxon>Bacillati</taxon>
        <taxon>Bacillota</taxon>
        <taxon>Bacilli</taxon>
        <taxon>Lactobacillales</taxon>
        <taxon>Lactobacillaceae</taxon>
        <taxon>Lactobacillus</taxon>
    </lineage>
</organism>
<protein>
    <submittedName>
        <fullName evidence="1">MmcQ protein</fullName>
    </submittedName>
</protein>
<dbReference type="PANTHER" id="PTHR35145:SF1">
    <property type="entry name" value="CYTOPLASMIC PROTEIN"/>
    <property type="match status" value="1"/>
</dbReference>
<dbReference type="RefSeq" id="WP_008472479.1">
    <property type="nucleotide sequence ID" value="NZ_AYZO01000022.1"/>
</dbReference>
<proteinExistence type="predicted"/>
<dbReference type="Pfam" id="PF04237">
    <property type="entry name" value="YjbR"/>
    <property type="match status" value="1"/>
</dbReference>
<dbReference type="Gene3D" id="3.90.1150.30">
    <property type="match status" value="1"/>
</dbReference>
<dbReference type="Proteomes" id="UP000009326">
    <property type="component" value="Unassembled WGS sequence"/>
</dbReference>
<evidence type="ECO:0000313" key="1">
    <source>
        <dbReference type="EMBL" id="CCI86516.1"/>
    </source>
</evidence>
<dbReference type="STRING" id="1423751.FC38_GL000804"/>
<keyword evidence="4" id="KW-1185">Reference proteome</keyword>
<evidence type="ECO:0000313" key="4">
    <source>
        <dbReference type="Proteomes" id="UP000051521"/>
    </source>
</evidence>
<comment type="caution">
    <text evidence="1">The sequence shown here is derived from an EMBL/GenBank/DDBJ whole genome shotgun (WGS) entry which is preliminary data.</text>
</comment>
<dbReference type="Proteomes" id="UP000051521">
    <property type="component" value="Unassembled WGS sequence"/>
</dbReference>
<sequence length="224" mass="25874">MTIEEQVFYKKRLKIDQLLAYGFHLIDGAYHFKTTFMNGAFRAMITVSKKGEISGKVIDVLNDEEYAQLRIDSLTGAYVSQVRDKYRQLLADIAEKCAEDILFKSAQANRITEMIKEQFKVLPDFPWGQKQYQSYGTFRHVESRKWFALIMDVKRDVLLKDGDESIVDIINLKVDPAKSTRLLKSKGIFPAYHMNHKTWISVMLDESLADQEIMDLIADSFALT</sequence>
<dbReference type="InterPro" id="IPR007351">
    <property type="entry name" value="YjbR"/>
</dbReference>
<accession>I7LCI6</accession>
<reference evidence="1 3" key="1">
    <citation type="submission" date="2012-06" db="EMBL/GenBank/DDBJ databases">
        <title>Draft genome sequence of Lactobacillus gigeriorum CRBIP 24.85T, isolated from chicken crop.</title>
        <authorList>
            <person name="Cousin S."/>
            <person name="Ma L."/>
            <person name="Creno S."/>
            <person name="Clermont D."/>
            <person name="Loux V."/>
            <person name="Bizet C."/>
            <person name="Bouchier C."/>
        </authorList>
    </citation>
    <scope>NUCLEOTIDE SEQUENCE [LARGE SCALE GENOMIC DNA]</scope>
    <source>
        <strain evidence="3">CRBIP 24.85T</strain>
        <strain evidence="1">Type strain: CRBIP 24.85</strain>
    </source>
</reference>
<dbReference type="EMBL" id="AYZO01000022">
    <property type="protein sequence ID" value="KRN11456.1"/>
    <property type="molecule type" value="Genomic_DNA"/>
</dbReference>
<dbReference type="PANTHER" id="PTHR35145">
    <property type="entry name" value="CYTOPLASMIC PROTEIN-RELATED"/>
    <property type="match status" value="1"/>
</dbReference>
<dbReference type="SUPFAM" id="SSF142906">
    <property type="entry name" value="YjbR-like"/>
    <property type="match status" value="1"/>
</dbReference>
<reference evidence="2 4" key="2">
    <citation type="journal article" date="2015" name="Genome Announc.">
        <title>Expanding the biotechnology potential of lactobacilli through comparative genomics of 213 strains and associated genera.</title>
        <authorList>
            <person name="Sun Z."/>
            <person name="Harris H.M."/>
            <person name="McCann A."/>
            <person name="Guo C."/>
            <person name="Argimon S."/>
            <person name="Zhang W."/>
            <person name="Yang X."/>
            <person name="Jeffery I.B."/>
            <person name="Cooney J.C."/>
            <person name="Kagawa T.F."/>
            <person name="Liu W."/>
            <person name="Song Y."/>
            <person name="Salvetti E."/>
            <person name="Wrobel A."/>
            <person name="Rasinkangas P."/>
            <person name="Parkhill J."/>
            <person name="Rea M.C."/>
            <person name="O'Sullivan O."/>
            <person name="Ritari J."/>
            <person name="Douillard F.P."/>
            <person name="Paul Ross R."/>
            <person name="Yang R."/>
            <person name="Briner A.E."/>
            <person name="Felis G.E."/>
            <person name="de Vos W.M."/>
            <person name="Barrangou R."/>
            <person name="Klaenhammer T.R."/>
            <person name="Caufield P.W."/>
            <person name="Cui Y."/>
            <person name="Zhang H."/>
            <person name="O'Toole P.W."/>
        </authorList>
    </citation>
    <scope>NUCLEOTIDE SEQUENCE [LARGE SCALE GENOMIC DNA]</scope>
    <source>
        <strain evidence="2 4">DSM 23908</strain>
    </source>
</reference>
<evidence type="ECO:0000313" key="2">
    <source>
        <dbReference type="EMBL" id="KRN11456.1"/>
    </source>
</evidence>